<sequence length="480" mass="54827">MPNRQCARCWPTTPPVAIDIVTLYPLPPEIIALIFTHFLAQTLSSCKPHFIEFIRLSKEVYTQYAWRLYERVVLDDRNCELFFGGLWSMDDALGYSLGGGRGMDGRREGPWVDDLMGKSYVPVKLPPNSPSERPSFEYDPSAAFHLPPSVRKVLLIRQCRQVSFETYGAFRTFLRVAEGVRKAVQAIPVAPSPDKRVFLPGQRVNEPLFSSVSHVSFGEQFMSVLGTVYDHDKPTLENCNFSPRLKNVCMRPDHAFYAEEIDGSGQFPTKYVARQYSNAGAVSRLLEDHLNFNKGVEGKGTSLAYHNARPAYFRKGSADTVVYDMSRMDEAYGWEGQLNDTMAYIRRYMDRLRLSSDLNIGMLASDKYPMIRFTGISLQPDFDLPSFYIRDYYPGQHPQRFEALFRSWFESTVAFVEKVGCMCCGENGWLKLQNGYREKEDGLCRIWLWIGKCGVPDEVEFMDIVQANQFSPLVSMLKSL</sequence>
<gene>
    <name evidence="1" type="ORF">B9479_006636</name>
</gene>
<dbReference type="Proteomes" id="UP000322245">
    <property type="component" value="Unassembled WGS sequence"/>
</dbReference>
<evidence type="ECO:0000313" key="2">
    <source>
        <dbReference type="Proteomes" id="UP000322245"/>
    </source>
</evidence>
<accession>A0A5D3ARN6</accession>
<dbReference type="EMBL" id="NIDF01000118">
    <property type="protein sequence ID" value="TYJ52740.1"/>
    <property type="molecule type" value="Genomic_DNA"/>
</dbReference>
<protein>
    <submittedName>
        <fullName evidence="1">Uncharacterized protein</fullName>
    </submittedName>
</protein>
<evidence type="ECO:0000313" key="1">
    <source>
        <dbReference type="EMBL" id="TYJ52740.1"/>
    </source>
</evidence>
<reference evidence="1 2" key="1">
    <citation type="submission" date="2017-05" db="EMBL/GenBank/DDBJ databases">
        <title>The Genome Sequence of Tsuchiyaea wingfieldii DSM 27421.</title>
        <authorList>
            <person name="Cuomo C."/>
            <person name="Passer A."/>
            <person name="Billmyre B."/>
            <person name="Heitman J."/>
        </authorList>
    </citation>
    <scope>NUCLEOTIDE SEQUENCE [LARGE SCALE GENOMIC DNA]</scope>
    <source>
        <strain evidence="1 2">DSM 27421</strain>
    </source>
</reference>
<proteinExistence type="predicted"/>
<keyword evidence="2" id="KW-1185">Reference proteome</keyword>
<organism evidence="1 2">
    <name type="scientific">Cryptococcus floricola</name>
    <dbReference type="NCBI Taxonomy" id="2591691"/>
    <lineage>
        <taxon>Eukaryota</taxon>
        <taxon>Fungi</taxon>
        <taxon>Dikarya</taxon>
        <taxon>Basidiomycota</taxon>
        <taxon>Agaricomycotina</taxon>
        <taxon>Tremellomycetes</taxon>
        <taxon>Tremellales</taxon>
        <taxon>Cryptococcaceae</taxon>
        <taxon>Cryptococcus</taxon>
    </lineage>
</organism>
<name>A0A5D3ARN6_9TREE</name>
<comment type="caution">
    <text evidence="1">The sequence shown here is derived from an EMBL/GenBank/DDBJ whole genome shotgun (WGS) entry which is preliminary data.</text>
</comment>
<dbReference type="AlphaFoldDB" id="A0A5D3ARN6"/>